<dbReference type="RefSeq" id="WP_230742120.1">
    <property type="nucleotide sequence ID" value="NZ_PGCK01000007.1"/>
</dbReference>
<evidence type="ECO:0000256" key="4">
    <source>
        <dbReference type="ARBA" id="ARBA00022643"/>
    </source>
</evidence>
<evidence type="ECO:0000313" key="8">
    <source>
        <dbReference type="Proteomes" id="UP001320159"/>
    </source>
</evidence>
<organism evidence="7 8">
    <name type="scientific">Methanooceanicella nereidis</name>
    <dbReference type="NCBI Taxonomy" id="2052831"/>
    <lineage>
        <taxon>Archaea</taxon>
        <taxon>Methanobacteriati</taxon>
        <taxon>Methanobacteriota</taxon>
        <taxon>Stenosarchaea group</taxon>
        <taxon>Methanomicrobia</taxon>
        <taxon>Methanocellales</taxon>
        <taxon>Methanocellaceae</taxon>
        <taxon>Methanooceanicella</taxon>
    </lineage>
</organism>
<comment type="cofactor">
    <cofactor evidence="2">
        <name>[4Fe-4S] cluster</name>
        <dbReference type="ChEBI" id="CHEBI:49883"/>
    </cofactor>
</comment>
<name>A0AAP2RDF2_9EURY</name>
<keyword evidence="3" id="KW-0285">Flavoprotein</keyword>
<gene>
    <name evidence="7" type="ORF">CUJ83_09680</name>
</gene>
<dbReference type="Gene3D" id="3.40.50.360">
    <property type="match status" value="1"/>
</dbReference>
<evidence type="ECO:0000313" key="7">
    <source>
        <dbReference type="EMBL" id="MCD1295268.1"/>
    </source>
</evidence>
<comment type="similarity">
    <text evidence="5">Belongs to the SsuE family. Isf subfamily.</text>
</comment>
<dbReference type="InterPro" id="IPR051796">
    <property type="entry name" value="ISF_SsuE-like"/>
</dbReference>
<keyword evidence="4" id="KW-0288">FMN</keyword>
<evidence type="ECO:0000256" key="1">
    <source>
        <dbReference type="ARBA" id="ARBA00001917"/>
    </source>
</evidence>
<evidence type="ECO:0000256" key="3">
    <source>
        <dbReference type="ARBA" id="ARBA00022630"/>
    </source>
</evidence>
<comment type="caution">
    <text evidence="7">The sequence shown here is derived from an EMBL/GenBank/DDBJ whole genome shotgun (WGS) entry which is preliminary data.</text>
</comment>
<keyword evidence="8" id="KW-1185">Reference proteome</keyword>
<evidence type="ECO:0000256" key="2">
    <source>
        <dbReference type="ARBA" id="ARBA00001966"/>
    </source>
</evidence>
<dbReference type="PANTHER" id="PTHR43278:SF1">
    <property type="entry name" value="IRON-SULFUR FLAVOPROTEIN MJ1083"/>
    <property type="match status" value="1"/>
</dbReference>
<sequence>MKVIGIQGSPRGRNSFTLKLLESALEGAESAGAETEIIDITKRKINFCTGCCHCYKTGECPQKDDFDKVYEKILDADGIIMASPVYFNSVTAQLKAFMDRTGDCRHCLLLEGKYGMSVVTTASSGGDSTAEFMNDFMNMSGAFTIGCVSVAMPQIPGNMEEACKKSRDMGVDLIDAIKTGRQFPEQKARQKAFIDVFKYAVMNFKEEWASEYEYFVKKGWIKA</sequence>
<reference evidence="7 8" key="1">
    <citation type="submission" date="2017-11" db="EMBL/GenBank/DDBJ databases">
        <title>Isolation and Characterization of Family Methanocellaceae Species from Potential Methane Hydrate Area Offshore Southwestern Taiwan.</title>
        <authorList>
            <person name="Zhang W.-L."/>
            <person name="Chen W.-C."/>
            <person name="Lai M.-C."/>
            <person name="Chen S.-C."/>
        </authorList>
    </citation>
    <scope>NUCLEOTIDE SEQUENCE [LARGE SCALE GENOMIC DNA]</scope>
    <source>
        <strain evidence="7 8">CWC-04</strain>
    </source>
</reference>
<evidence type="ECO:0000259" key="6">
    <source>
        <dbReference type="Pfam" id="PF03358"/>
    </source>
</evidence>
<dbReference type="Pfam" id="PF03358">
    <property type="entry name" value="FMN_red"/>
    <property type="match status" value="1"/>
</dbReference>
<feature type="domain" description="NADPH-dependent FMN reductase-like" evidence="6">
    <location>
        <begin position="1"/>
        <end position="154"/>
    </location>
</feature>
<accession>A0AAP2RDF2</accession>
<dbReference type="Proteomes" id="UP001320159">
    <property type="component" value="Unassembled WGS sequence"/>
</dbReference>
<dbReference type="AlphaFoldDB" id="A0AAP2RDF2"/>
<dbReference type="InterPro" id="IPR029039">
    <property type="entry name" value="Flavoprotein-like_sf"/>
</dbReference>
<dbReference type="PANTHER" id="PTHR43278">
    <property type="entry name" value="NAD(P)H-DEPENDENT FMN-CONTAINING OXIDOREDUCTASE YWQN-RELATED"/>
    <property type="match status" value="1"/>
</dbReference>
<evidence type="ECO:0000256" key="5">
    <source>
        <dbReference type="ARBA" id="ARBA00038292"/>
    </source>
</evidence>
<proteinExistence type="inferred from homology"/>
<dbReference type="GO" id="GO:0016491">
    <property type="term" value="F:oxidoreductase activity"/>
    <property type="evidence" value="ECO:0007669"/>
    <property type="project" value="InterPro"/>
</dbReference>
<comment type="cofactor">
    <cofactor evidence="1">
        <name>FMN</name>
        <dbReference type="ChEBI" id="CHEBI:58210"/>
    </cofactor>
</comment>
<dbReference type="InterPro" id="IPR005025">
    <property type="entry name" value="FMN_Rdtase-like_dom"/>
</dbReference>
<dbReference type="EMBL" id="PGCK01000007">
    <property type="protein sequence ID" value="MCD1295268.1"/>
    <property type="molecule type" value="Genomic_DNA"/>
</dbReference>
<protein>
    <submittedName>
        <fullName evidence="7">Iron-sulfur protein</fullName>
    </submittedName>
</protein>
<dbReference type="SUPFAM" id="SSF52218">
    <property type="entry name" value="Flavoproteins"/>
    <property type="match status" value="1"/>
</dbReference>